<dbReference type="RefSeq" id="WP_073308456.1">
    <property type="nucleotide sequence ID" value="NZ_FQZI01000001.1"/>
</dbReference>
<dbReference type="Gene3D" id="3.40.30.10">
    <property type="entry name" value="Glutaredoxin"/>
    <property type="match status" value="1"/>
</dbReference>
<keyword evidence="3" id="KW-1185">Reference proteome</keyword>
<protein>
    <submittedName>
        <fullName evidence="2">Thioredoxin-like</fullName>
    </submittedName>
</protein>
<feature type="domain" description="Thioredoxin" evidence="1">
    <location>
        <begin position="34"/>
        <end position="169"/>
    </location>
</feature>
<dbReference type="InterPro" id="IPR036249">
    <property type="entry name" value="Thioredoxin-like_sf"/>
</dbReference>
<evidence type="ECO:0000313" key="2">
    <source>
        <dbReference type="EMBL" id="SHI45040.1"/>
    </source>
</evidence>
<gene>
    <name evidence="2" type="ORF">SAMN05444363_0612</name>
</gene>
<dbReference type="OrthoDB" id="195735at2"/>
<name>A0A1M6B8K5_9FLAO</name>
<reference evidence="3" key="1">
    <citation type="submission" date="2016-11" db="EMBL/GenBank/DDBJ databases">
        <authorList>
            <person name="Varghese N."/>
            <person name="Submissions S."/>
        </authorList>
    </citation>
    <scope>NUCLEOTIDE SEQUENCE [LARGE SCALE GENOMIC DNA]</scope>
    <source>
        <strain evidence="3">DSM 18829</strain>
    </source>
</reference>
<organism evidence="2 3">
    <name type="scientific">Flavobacterium terrae</name>
    <dbReference type="NCBI Taxonomy" id="415425"/>
    <lineage>
        <taxon>Bacteria</taxon>
        <taxon>Pseudomonadati</taxon>
        <taxon>Bacteroidota</taxon>
        <taxon>Flavobacteriia</taxon>
        <taxon>Flavobacteriales</taxon>
        <taxon>Flavobacteriaceae</taxon>
        <taxon>Flavobacterium</taxon>
    </lineage>
</organism>
<dbReference type="STRING" id="415425.SAMN05444363_0612"/>
<dbReference type="AlphaFoldDB" id="A0A1M6B8K5"/>
<dbReference type="Proteomes" id="UP000184488">
    <property type="component" value="Unassembled WGS sequence"/>
</dbReference>
<sequence length="171" mass="19739">MKKIYLACVLLVTAIGFSQTDEEKAEKKKQIEAEKASLQKPYNEMEAADVKINELLTQAKAENKNIMIQVGGNWCVWCLRLNDFIQKTDELKSLVDNNYIYYHLNWSPKNKNEKFFAKYGNPGEKQGYPIFMVLNKKGKLIHVQETGSLEEGKGYSQEKVKTFFEAWKAKS</sequence>
<evidence type="ECO:0000259" key="1">
    <source>
        <dbReference type="PROSITE" id="PS51352"/>
    </source>
</evidence>
<dbReference type="SUPFAM" id="SSF52833">
    <property type="entry name" value="Thioredoxin-like"/>
    <property type="match status" value="1"/>
</dbReference>
<dbReference type="Pfam" id="PF13899">
    <property type="entry name" value="Thioredoxin_7"/>
    <property type="match status" value="1"/>
</dbReference>
<proteinExistence type="predicted"/>
<dbReference type="PROSITE" id="PS51352">
    <property type="entry name" value="THIOREDOXIN_2"/>
    <property type="match status" value="1"/>
</dbReference>
<accession>A0A1M6B8K5</accession>
<dbReference type="InterPro" id="IPR013766">
    <property type="entry name" value="Thioredoxin_domain"/>
</dbReference>
<evidence type="ECO:0000313" key="3">
    <source>
        <dbReference type="Proteomes" id="UP000184488"/>
    </source>
</evidence>
<dbReference type="EMBL" id="FQZI01000001">
    <property type="protein sequence ID" value="SHI45040.1"/>
    <property type="molecule type" value="Genomic_DNA"/>
</dbReference>